<evidence type="ECO:0000256" key="9">
    <source>
        <dbReference type="SAM" id="SignalP"/>
    </source>
</evidence>
<dbReference type="SMART" id="SM00813">
    <property type="entry name" value="Alpha-L-AF_C"/>
    <property type="match status" value="1"/>
</dbReference>
<dbReference type="RefSeq" id="WP_221227426.1">
    <property type="nucleotide sequence ID" value="NZ_BAABIF010000013.1"/>
</dbReference>
<comment type="subunit">
    <text evidence="3">Homohexamer; trimer of dimers.</text>
</comment>
<feature type="signal peptide" evidence="9">
    <location>
        <begin position="1"/>
        <end position="26"/>
    </location>
</feature>
<evidence type="ECO:0000256" key="5">
    <source>
        <dbReference type="ARBA" id="ARBA00022801"/>
    </source>
</evidence>
<protein>
    <recommendedName>
        <fullName evidence="4">non-reducing end alpha-L-arabinofuranosidase</fullName>
        <ecNumber evidence="4">3.2.1.55</ecNumber>
    </recommendedName>
</protein>
<dbReference type="Gene3D" id="2.60.120.260">
    <property type="entry name" value="Galactose-binding domain-like"/>
    <property type="match status" value="1"/>
</dbReference>
<dbReference type="SUPFAM" id="SSF51011">
    <property type="entry name" value="Glycosyl hydrolase domain"/>
    <property type="match status" value="1"/>
</dbReference>
<dbReference type="InterPro" id="IPR017853">
    <property type="entry name" value="GH"/>
</dbReference>
<dbReference type="Proteomes" id="UP000554342">
    <property type="component" value="Unassembled WGS sequence"/>
</dbReference>
<keyword evidence="9" id="KW-0732">Signal</keyword>
<proteinExistence type="inferred from homology"/>
<dbReference type="SUPFAM" id="SSF51445">
    <property type="entry name" value="(Trans)glycosidases"/>
    <property type="match status" value="1"/>
</dbReference>
<comment type="caution">
    <text evidence="11">The sequence shown here is derived from an EMBL/GenBank/DDBJ whole genome shotgun (WGS) entry which is preliminary data.</text>
</comment>
<comment type="similarity">
    <text evidence="2">Belongs to the glycosyl hydrolase 51 family.</text>
</comment>
<dbReference type="Pfam" id="PF22848">
    <property type="entry name" value="ASD1_dom"/>
    <property type="match status" value="1"/>
</dbReference>
<dbReference type="InterPro" id="IPR013780">
    <property type="entry name" value="Glyco_hydro_b"/>
</dbReference>
<dbReference type="PANTHER" id="PTHR43576:SF2">
    <property type="entry name" value="INTRACELLULAR EXO-ALPHA-L-ARABINOFURANOSIDASE 2"/>
    <property type="match status" value="1"/>
</dbReference>
<evidence type="ECO:0000256" key="6">
    <source>
        <dbReference type="ARBA" id="ARBA00023277"/>
    </source>
</evidence>
<feature type="compositionally biased region" description="Basic and acidic residues" evidence="8">
    <location>
        <begin position="86"/>
        <end position="95"/>
    </location>
</feature>
<feature type="region of interest" description="Disordered" evidence="8">
    <location>
        <begin position="86"/>
        <end position="105"/>
    </location>
</feature>
<gene>
    <name evidence="11" type="ORF">FHR23_001542</name>
</gene>
<keyword evidence="12" id="KW-1185">Reference proteome</keyword>
<feature type="domain" description="Alpha-L-arabinofuranosidase C-terminal" evidence="10">
    <location>
        <begin position="501"/>
        <end position="687"/>
    </location>
</feature>
<evidence type="ECO:0000256" key="7">
    <source>
        <dbReference type="ARBA" id="ARBA00023295"/>
    </source>
</evidence>
<reference evidence="11 12" key="1">
    <citation type="submission" date="2020-08" db="EMBL/GenBank/DDBJ databases">
        <title>Genomic Encyclopedia of Type Strains, Phase IV (KMG-IV): sequencing the most valuable type-strain genomes for metagenomic binning, comparative biology and taxonomic classification.</title>
        <authorList>
            <person name="Goeker M."/>
        </authorList>
    </citation>
    <scope>NUCLEOTIDE SEQUENCE [LARGE SCALE GENOMIC DNA]</scope>
    <source>
        <strain evidence="11 12">DSM 27203</strain>
    </source>
</reference>
<evidence type="ECO:0000313" key="12">
    <source>
        <dbReference type="Proteomes" id="UP000554342"/>
    </source>
</evidence>
<evidence type="ECO:0000256" key="3">
    <source>
        <dbReference type="ARBA" id="ARBA00011165"/>
    </source>
</evidence>
<dbReference type="InterPro" id="IPR010720">
    <property type="entry name" value="Alpha-L-AF_C"/>
</dbReference>
<dbReference type="PANTHER" id="PTHR43576">
    <property type="entry name" value="ALPHA-L-ARABINOFURANOSIDASE C-RELATED"/>
    <property type="match status" value="1"/>
</dbReference>
<dbReference type="InterPro" id="IPR055235">
    <property type="entry name" value="ASD1_cat"/>
</dbReference>
<name>A0A840YYK9_9SPHN</name>
<evidence type="ECO:0000313" key="11">
    <source>
        <dbReference type="EMBL" id="MBB5718619.1"/>
    </source>
</evidence>
<evidence type="ECO:0000256" key="2">
    <source>
        <dbReference type="ARBA" id="ARBA00007186"/>
    </source>
</evidence>
<dbReference type="AlphaFoldDB" id="A0A840YYK9"/>
<feature type="chain" id="PRO_5032373427" description="non-reducing end alpha-L-arabinofuranosidase" evidence="9">
    <location>
        <begin position="27"/>
        <end position="702"/>
    </location>
</feature>
<dbReference type="GO" id="GO:0046556">
    <property type="term" value="F:alpha-L-arabinofuranosidase activity"/>
    <property type="evidence" value="ECO:0007669"/>
    <property type="project" value="UniProtKB-EC"/>
</dbReference>
<sequence length="702" mass="76672">MAKRFGRLLGTVGIVAGTAIAGVAYAAPTPTTVQAEIHVSQLHKPVSQYEYGMFIEPIGSLVARTLWAEMLDDRKFYFPVVAKSQDTKPEKRDDSGPPARPLRKWRPVGDASAVTMNGLHPYVGAQDVQVALDTGQSRGIEQSGIGVAKGKAYTGHIIIRGTPGAAVEATLIWGDGANDRQVVRLPALTSEWQTVPLHYTPDADSNDARFEITGTGSGDFRVGVVSLMPADNIDGWRADTVAILKGLHSGFWRLPGGNFLSNWDWHEAIGPRDKRPPMFDHAWGAMQANDFGMDEWLELTKLIGVQPYITVNAGLGDANSAAEEVEYINGPASSYWGAKRATNGHPAPYGVKFWNIGNEPYGWWQIGKTTLDYFMLKHNRFAVAMRAVDPSITLIGSGAMPDQLHPRDAKENASLQSIQHKFGTDEDWTGGLLREAWGNFDGLSEHWYDHTEKRPDAPPAEALMEFVRSPSNQVRMKADEWKIYQQRFPKMKDKDIFLSIDEYAYIGAPQDLKLSLAYSMVLQEMLRHTDFLRMSAFTTGASTMDITPTASMLNSTGEVFKLYGEHFGAGMIPVDVTGNSPQPDPKYPVGYDHPKVKAGSPTYPLDMVAALSPDRKTLTIAVVNATEQAQPVAIRIDGARAHGRGTVWRLTGKSLTAANKVGSPSGVTIRKANVPALGSTLVVPAISTSIYEFPLVSGHQAN</sequence>
<evidence type="ECO:0000259" key="10">
    <source>
        <dbReference type="SMART" id="SM00813"/>
    </source>
</evidence>
<evidence type="ECO:0000256" key="1">
    <source>
        <dbReference type="ARBA" id="ARBA00001462"/>
    </source>
</evidence>
<keyword evidence="5 11" id="KW-0378">Hydrolase</keyword>
<evidence type="ECO:0000256" key="8">
    <source>
        <dbReference type="SAM" id="MobiDB-lite"/>
    </source>
</evidence>
<organism evidence="11 12">
    <name type="scientific">Stakelama sediminis</name>
    <dbReference type="NCBI Taxonomy" id="463200"/>
    <lineage>
        <taxon>Bacteria</taxon>
        <taxon>Pseudomonadati</taxon>
        <taxon>Pseudomonadota</taxon>
        <taxon>Alphaproteobacteria</taxon>
        <taxon>Sphingomonadales</taxon>
        <taxon>Sphingomonadaceae</taxon>
        <taxon>Stakelama</taxon>
    </lineage>
</organism>
<dbReference type="Pfam" id="PF06964">
    <property type="entry name" value="Alpha-L-AF_C"/>
    <property type="match status" value="1"/>
</dbReference>
<dbReference type="GO" id="GO:0000272">
    <property type="term" value="P:polysaccharide catabolic process"/>
    <property type="evidence" value="ECO:0007669"/>
    <property type="project" value="TreeGrafter"/>
</dbReference>
<dbReference type="Gene3D" id="2.60.40.1180">
    <property type="entry name" value="Golgi alpha-mannosidase II"/>
    <property type="match status" value="1"/>
</dbReference>
<keyword evidence="6" id="KW-0119">Carbohydrate metabolism</keyword>
<dbReference type="Gene3D" id="3.20.20.80">
    <property type="entry name" value="Glycosidases"/>
    <property type="match status" value="1"/>
</dbReference>
<dbReference type="EMBL" id="JACIJI010000002">
    <property type="protein sequence ID" value="MBB5718619.1"/>
    <property type="molecule type" value="Genomic_DNA"/>
</dbReference>
<keyword evidence="7 11" id="KW-0326">Glycosidase</keyword>
<accession>A0A840YYK9</accession>
<comment type="catalytic activity">
    <reaction evidence="1">
        <text>Hydrolysis of terminal non-reducing alpha-L-arabinofuranoside residues in alpha-L-arabinosides.</text>
        <dbReference type="EC" id="3.2.1.55"/>
    </reaction>
</comment>
<dbReference type="GO" id="GO:0046373">
    <property type="term" value="P:L-arabinose metabolic process"/>
    <property type="evidence" value="ECO:0007669"/>
    <property type="project" value="InterPro"/>
</dbReference>
<evidence type="ECO:0000256" key="4">
    <source>
        <dbReference type="ARBA" id="ARBA00012670"/>
    </source>
</evidence>
<dbReference type="EC" id="3.2.1.55" evidence="4"/>